<dbReference type="AlphaFoldDB" id="A0A239NJC2"/>
<proteinExistence type="predicted"/>
<dbReference type="RefSeq" id="WP_089251868.1">
    <property type="nucleotide sequence ID" value="NZ_FZPH01000009.1"/>
</dbReference>
<protein>
    <submittedName>
        <fullName evidence="3">Predicted ATPase</fullName>
    </submittedName>
</protein>
<dbReference type="Pfam" id="PF13271">
    <property type="entry name" value="DUF4062"/>
    <property type="match status" value="1"/>
</dbReference>
<feature type="domain" description="AAA+ ATPase" evidence="2">
    <location>
        <begin position="197"/>
        <end position="326"/>
    </location>
</feature>
<dbReference type="SUPFAM" id="SSF52540">
    <property type="entry name" value="P-loop containing nucleoside triphosphate hydrolases"/>
    <property type="match status" value="1"/>
</dbReference>
<dbReference type="InterPro" id="IPR003593">
    <property type="entry name" value="AAA+_ATPase"/>
</dbReference>
<dbReference type="SMART" id="SM00382">
    <property type="entry name" value="AAA"/>
    <property type="match status" value="1"/>
</dbReference>
<dbReference type="InterPro" id="IPR011990">
    <property type="entry name" value="TPR-like_helical_dom_sf"/>
</dbReference>
<keyword evidence="4" id="KW-1185">Reference proteome</keyword>
<reference evidence="3 4" key="1">
    <citation type="submission" date="2017-06" db="EMBL/GenBank/DDBJ databases">
        <authorList>
            <person name="Kim H.J."/>
            <person name="Triplett B.A."/>
        </authorList>
    </citation>
    <scope>NUCLEOTIDE SEQUENCE [LARGE SCALE GENOMIC DNA]</scope>
    <source>
        <strain evidence="3 4">CGMCC 4.5593</strain>
    </source>
</reference>
<dbReference type="OrthoDB" id="33864at2"/>
<sequence>MTPDLILTPDQRVRVFVSSTLTELAAERQAVRDAVVGLHLQPVMFESGARPHAPHDVYRSYLAQSQVFVGVYDESYGWIGPGSTVSGLAEEYGLAGDLPRLVYVKEPAPERDPRLADLLARMDRDEVSYRSFRSPDELRGLVERDLAALLSQHFDQDRTTPQSADTGAGSGIPVARTPLVGREHELDVLSALVVDDRVPLLTLAGPGGVGKTRLAGALAERVAAGFPDGVRYVDLSAVTGGHAAGEAFARALRLRTSGGVAAFADVVSFLRSKRLLLVVDNFEQVVDLAPHFATLLRAAPGVSVVVTSRVPLRLSVERVFRVPPLRSAPDSARYGLATITQRFSAVRLFVDRARAADRRFVLTEDNAAAVLEITRRLGGIPLAIELAAARVPLLPPATIASLLDDQLSLLTSGRRDLPERQRTVRDTLAWSYRLLPAEAQRLLARTGVFAGGFDLAAIEAVCVCDDGPLDTYGCLESLVDAALVEPDGDDRFRLAESVRDFALERLADTGESEVTHERHAAYFRDLALRAEPHLNTAGSPQWLSRIERDHRNLDATLDRLLDTGRIVEAVEVCWAIWLFWWRRGHIDEGVRYVRRVLADPELLPPATRGRALVISAAMAYVSGQDAEARTTFEQAAELARAAGDAVAEAHALGPLGIYAARAGDIERARALLGQAYELAVRGGRLWLVTLFHCRLGMIAFWSGDPVRAEEHLDEAKRVAVEIDDELGLVVAHYSAAAVRVSSGDLAGAHDSLVSGLRSASTSGDLACAGWILAALSDVAAARGRLVRSVRLAAAAATFRTPSGKLWMRAYVPPWPTAGPDHAELRVRLGDERYERSRREGERLGLPGAVEEAARDDEAGAPEGTPAQS</sequence>
<organism evidence="3 4">
    <name type="scientific">Asanoa hainanensis</name>
    <dbReference type="NCBI Taxonomy" id="560556"/>
    <lineage>
        <taxon>Bacteria</taxon>
        <taxon>Bacillati</taxon>
        <taxon>Actinomycetota</taxon>
        <taxon>Actinomycetes</taxon>
        <taxon>Micromonosporales</taxon>
        <taxon>Micromonosporaceae</taxon>
        <taxon>Asanoa</taxon>
    </lineage>
</organism>
<dbReference type="InterPro" id="IPR025139">
    <property type="entry name" value="DUF4062"/>
</dbReference>
<dbReference type="Proteomes" id="UP000198362">
    <property type="component" value="Unassembled WGS sequence"/>
</dbReference>
<dbReference type="EMBL" id="FZPH01000009">
    <property type="protein sequence ID" value="SNT54682.1"/>
    <property type="molecule type" value="Genomic_DNA"/>
</dbReference>
<evidence type="ECO:0000256" key="1">
    <source>
        <dbReference type="SAM" id="MobiDB-lite"/>
    </source>
</evidence>
<dbReference type="PRINTS" id="PR00364">
    <property type="entry name" value="DISEASERSIST"/>
</dbReference>
<feature type="compositionally biased region" description="Basic and acidic residues" evidence="1">
    <location>
        <begin position="831"/>
        <end position="842"/>
    </location>
</feature>
<dbReference type="InterPro" id="IPR027417">
    <property type="entry name" value="P-loop_NTPase"/>
</dbReference>
<dbReference type="PANTHER" id="PTHR47691:SF3">
    <property type="entry name" value="HTH-TYPE TRANSCRIPTIONAL REGULATOR RV0890C-RELATED"/>
    <property type="match status" value="1"/>
</dbReference>
<gene>
    <name evidence="3" type="ORF">SAMN05421812_109102</name>
</gene>
<dbReference type="PANTHER" id="PTHR47691">
    <property type="entry name" value="REGULATOR-RELATED"/>
    <property type="match status" value="1"/>
</dbReference>
<feature type="region of interest" description="Disordered" evidence="1">
    <location>
        <begin position="831"/>
        <end position="868"/>
    </location>
</feature>
<dbReference type="Gene3D" id="3.40.50.300">
    <property type="entry name" value="P-loop containing nucleotide triphosphate hydrolases"/>
    <property type="match status" value="1"/>
</dbReference>
<name>A0A239NJC2_9ACTN</name>
<evidence type="ECO:0000313" key="4">
    <source>
        <dbReference type="Proteomes" id="UP000198362"/>
    </source>
</evidence>
<dbReference type="Gene3D" id="1.25.40.10">
    <property type="entry name" value="Tetratricopeptide repeat domain"/>
    <property type="match status" value="1"/>
</dbReference>
<dbReference type="SUPFAM" id="SSF48452">
    <property type="entry name" value="TPR-like"/>
    <property type="match status" value="1"/>
</dbReference>
<accession>A0A239NJC2</accession>
<evidence type="ECO:0000259" key="2">
    <source>
        <dbReference type="SMART" id="SM00382"/>
    </source>
</evidence>
<evidence type="ECO:0000313" key="3">
    <source>
        <dbReference type="EMBL" id="SNT54682.1"/>
    </source>
</evidence>